<feature type="region of interest" description="Disordered" evidence="1">
    <location>
        <begin position="36"/>
        <end position="55"/>
    </location>
</feature>
<dbReference type="Gramene" id="TKW24428">
    <property type="protein sequence ID" value="TKW24428"/>
    <property type="gene ID" value="SEVIR_3G050600v2"/>
</dbReference>
<evidence type="ECO:0000313" key="3">
    <source>
        <dbReference type="Proteomes" id="UP000298652"/>
    </source>
</evidence>
<organism evidence="2 3">
    <name type="scientific">Setaria viridis</name>
    <name type="common">Green bristlegrass</name>
    <name type="synonym">Setaria italica subsp. viridis</name>
    <dbReference type="NCBI Taxonomy" id="4556"/>
    <lineage>
        <taxon>Eukaryota</taxon>
        <taxon>Viridiplantae</taxon>
        <taxon>Streptophyta</taxon>
        <taxon>Embryophyta</taxon>
        <taxon>Tracheophyta</taxon>
        <taxon>Spermatophyta</taxon>
        <taxon>Magnoliopsida</taxon>
        <taxon>Liliopsida</taxon>
        <taxon>Poales</taxon>
        <taxon>Poaceae</taxon>
        <taxon>PACMAD clade</taxon>
        <taxon>Panicoideae</taxon>
        <taxon>Panicodae</taxon>
        <taxon>Paniceae</taxon>
        <taxon>Cenchrinae</taxon>
        <taxon>Setaria</taxon>
    </lineage>
</organism>
<protein>
    <submittedName>
        <fullName evidence="2">Uncharacterized protein</fullName>
    </submittedName>
</protein>
<accession>A0A4U6V5N9</accession>
<name>A0A4U6V5N9_SETVI</name>
<sequence>MSLSSRRTQWLHSRRGILHLAFVQPTDRHREFKTSMSSLADGAGSAGGPEGRVSPRFRIDASPFTPTELLHGFIQRSRGRTLALS</sequence>
<dbReference type="EMBL" id="CM016554">
    <property type="protein sequence ID" value="TKW24428.1"/>
    <property type="molecule type" value="Genomic_DNA"/>
</dbReference>
<dbReference type="AlphaFoldDB" id="A0A4U6V5N9"/>
<evidence type="ECO:0000256" key="1">
    <source>
        <dbReference type="SAM" id="MobiDB-lite"/>
    </source>
</evidence>
<evidence type="ECO:0000313" key="2">
    <source>
        <dbReference type="EMBL" id="TKW24428.1"/>
    </source>
</evidence>
<keyword evidence="3" id="KW-1185">Reference proteome</keyword>
<reference evidence="2" key="1">
    <citation type="submission" date="2019-03" db="EMBL/GenBank/DDBJ databases">
        <title>WGS assembly of Setaria viridis.</title>
        <authorList>
            <person name="Huang P."/>
            <person name="Jenkins J."/>
            <person name="Grimwood J."/>
            <person name="Barry K."/>
            <person name="Healey A."/>
            <person name="Mamidi S."/>
            <person name="Sreedasyam A."/>
            <person name="Shu S."/>
            <person name="Feldman M."/>
            <person name="Wu J."/>
            <person name="Yu Y."/>
            <person name="Chen C."/>
            <person name="Johnson J."/>
            <person name="Rokhsar D."/>
            <person name="Baxter I."/>
            <person name="Schmutz J."/>
            <person name="Brutnell T."/>
            <person name="Kellogg E."/>
        </authorList>
    </citation>
    <scope>NUCLEOTIDE SEQUENCE [LARGE SCALE GENOMIC DNA]</scope>
</reference>
<gene>
    <name evidence="2" type="ORF">SEVIR_3G050600v2</name>
</gene>
<dbReference type="Proteomes" id="UP000298652">
    <property type="component" value="Chromosome 3"/>
</dbReference>
<proteinExistence type="predicted"/>